<proteinExistence type="predicted"/>
<evidence type="ECO:0000313" key="1">
    <source>
        <dbReference type="EMBL" id="PZG12415.1"/>
    </source>
</evidence>
<sequence length="135" mass="15387">MNADRPEDPQRQGLRELLETILVHTEKATSWHDQAARLRGLVNRDGYVPIRARLQIEDLEFLAGARTELIRFAELGLRLLDLHQPRDAGGITSDAAHPILRCRSCMWRWPCPTFRAMSESFGTPRDLPDSLQESA</sequence>
<protein>
    <submittedName>
        <fullName evidence="1">Uncharacterized protein</fullName>
    </submittedName>
</protein>
<evidence type="ECO:0000313" key="2">
    <source>
        <dbReference type="Proteomes" id="UP000249304"/>
    </source>
</evidence>
<gene>
    <name evidence="1" type="ORF">C1J01_32930</name>
</gene>
<dbReference type="RefSeq" id="WP_111182882.1">
    <property type="nucleotide sequence ID" value="NZ_POUD01000187.1"/>
</dbReference>
<comment type="caution">
    <text evidence="1">The sequence shown here is derived from an EMBL/GenBank/DDBJ whole genome shotgun (WGS) entry which is preliminary data.</text>
</comment>
<reference evidence="1 2" key="1">
    <citation type="submission" date="2018-01" db="EMBL/GenBank/DDBJ databases">
        <title>Draft genome sequence of Nonomuraea sp. KC333.</title>
        <authorList>
            <person name="Sahin N."/>
            <person name="Saygin H."/>
            <person name="Ay H."/>
        </authorList>
    </citation>
    <scope>NUCLEOTIDE SEQUENCE [LARGE SCALE GENOMIC DNA]</scope>
    <source>
        <strain evidence="1 2">KC333</strain>
    </source>
</reference>
<accession>A0A2W2E5D2</accession>
<dbReference type="Proteomes" id="UP000249304">
    <property type="component" value="Unassembled WGS sequence"/>
</dbReference>
<dbReference type="OrthoDB" id="3428976at2"/>
<name>A0A2W2E5D2_9ACTN</name>
<organism evidence="1 2">
    <name type="scientific">Nonomuraea aridisoli</name>
    <dbReference type="NCBI Taxonomy" id="2070368"/>
    <lineage>
        <taxon>Bacteria</taxon>
        <taxon>Bacillati</taxon>
        <taxon>Actinomycetota</taxon>
        <taxon>Actinomycetes</taxon>
        <taxon>Streptosporangiales</taxon>
        <taxon>Streptosporangiaceae</taxon>
        <taxon>Nonomuraea</taxon>
    </lineage>
</organism>
<keyword evidence="2" id="KW-1185">Reference proteome</keyword>
<dbReference type="EMBL" id="POUD01000187">
    <property type="protein sequence ID" value="PZG12415.1"/>
    <property type="molecule type" value="Genomic_DNA"/>
</dbReference>
<dbReference type="AlphaFoldDB" id="A0A2W2E5D2"/>